<reference evidence="5 6" key="1">
    <citation type="submission" date="2016-06" db="EMBL/GenBank/DDBJ databases">
        <authorList>
            <person name="Olsen C.W."/>
            <person name="Carey S."/>
            <person name="Hinshaw L."/>
            <person name="Karasin A.I."/>
        </authorList>
    </citation>
    <scope>NUCLEOTIDE SEQUENCE [LARGE SCALE GENOMIC DNA]</scope>
    <source>
        <strain evidence="5 6">LZ-22</strain>
    </source>
</reference>
<dbReference type="GO" id="GO:0003841">
    <property type="term" value="F:1-acylglycerol-3-phosphate O-acyltransferase activity"/>
    <property type="evidence" value="ECO:0007669"/>
    <property type="project" value="TreeGrafter"/>
</dbReference>
<keyword evidence="1 5" id="KW-0808">Transferase</keyword>
<evidence type="ECO:0000313" key="6">
    <source>
        <dbReference type="Proteomes" id="UP000199086"/>
    </source>
</evidence>
<evidence type="ECO:0000256" key="1">
    <source>
        <dbReference type="ARBA" id="ARBA00022679"/>
    </source>
</evidence>
<feature type="domain" description="Phospholipid/glycerol acyltransferase" evidence="4">
    <location>
        <begin position="44"/>
        <end position="163"/>
    </location>
</feature>
<keyword evidence="2 5" id="KW-0012">Acyltransferase</keyword>
<sequence>MATLLDVSEIAYSLFKSLLFRPVIAGVWRPWVEGAENIPASGPALVASNHLSAGDTVALPAMIPRRMVFPAKAEAFSGHDLKSKVVAWFLKAVGMHPMERSGGRASAEGLLEVAEVLDNGDLLGIYPEGTRSPDGRLYKGKTGVARLALHAGVPVIPVAMINSQLHKGLFGIPMMRRAGIRIGRPLDFSEYAGRTNDREVLRWITDRVMAAIDELSGQEYVDVYGTSVKSGNFTPEQLAEKVLARPGLGSTKPPVELPGATDDGS</sequence>
<evidence type="ECO:0000256" key="3">
    <source>
        <dbReference type="SAM" id="MobiDB-lite"/>
    </source>
</evidence>
<accession>A0A1G6GDT6</accession>
<dbReference type="EMBL" id="FMYF01000001">
    <property type="protein sequence ID" value="SDB80134.1"/>
    <property type="molecule type" value="Genomic_DNA"/>
</dbReference>
<protein>
    <submittedName>
        <fullName evidence="5">1-acyl-sn-glycerol-3-phosphate acyltransferase</fullName>
    </submittedName>
</protein>
<dbReference type="GO" id="GO:0005886">
    <property type="term" value="C:plasma membrane"/>
    <property type="evidence" value="ECO:0007669"/>
    <property type="project" value="TreeGrafter"/>
</dbReference>
<proteinExistence type="predicted"/>
<feature type="region of interest" description="Disordered" evidence="3">
    <location>
        <begin position="244"/>
        <end position="265"/>
    </location>
</feature>
<evidence type="ECO:0000313" key="5">
    <source>
        <dbReference type="EMBL" id="SDB80134.1"/>
    </source>
</evidence>
<evidence type="ECO:0000256" key="2">
    <source>
        <dbReference type="ARBA" id="ARBA00023315"/>
    </source>
</evidence>
<name>A0A1G6GDT6_9ACTN</name>
<dbReference type="SMART" id="SM00563">
    <property type="entry name" value="PlsC"/>
    <property type="match status" value="1"/>
</dbReference>
<dbReference type="PANTHER" id="PTHR10434:SF11">
    <property type="entry name" value="1-ACYL-SN-GLYCEROL-3-PHOSPHATE ACYLTRANSFERASE"/>
    <property type="match status" value="1"/>
</dbReference>
<dbReference type="CDD" id="cd07989">
    <property type="entry name" value="LPLAT_AGPAT-like"/>
    <property type="match status" value="1"/>
</dbReference>
<keyword evidence="6" id="KW-1185">Reference proteome</keyword>
<evidence type="ECO:0000259" key="4">
    <source>
        <dbReference type="SMART" id="SM00563"/>
    </source>
</evidence>
<dbReference type="PANTHER" id="PTHR10434">
    <property type="entry name" value="1-ACYL-SN-GLYCEROL-3-PHOSPHATE ACYLTRANSFERASE"/>
    <property type="match status" value="1"/>
</dbReference>
<dbReference type="AlphaFoldDB" id="A0A1G6GDT6"/>
<dbReference type="Proteomes" id="UP000199086">
    <property type="component" value="Unassembled WGS sequence"/>
</dbReference>
<dbReference type="STRING" id="1577474.GA0111570_101409"/>
<dbReference type="InterPro" id="IPR002123">
    <property type="entry name" value="Plipid/glycerol_acylTrfase"/>
</dbReference>
<gene>
    <name evidence="5" type="ORF">GA0111570_101409</name>
</gene>
<dbReference type="Pfam" id="PF01553">
    <property type="entry name" value="Acyltransferase"/>
    <property type="match status" value="1"/>
</dbReference>
<dbReference type="SUPFAM" id="SSF69593">
    <property type="entry name" value="Glycerol-3-phosphate (1)-acyltransferase"/>
    <property type="match status" value="1"/>
</dbReference>
<dbReference type="GO" id="GO:0006654">
    <property type="term" value="P:phosphatidic acid biosynthetic process"/>
    <property type="evidence" value="ECO:0007669"/>
    <property type="project" value="TreeGrafter"/>
</dbReference>
<organism evidence="5 6">
    <name type="scientific">Raineyella antarctica</name>
    <dbReference type="NCBI Taxonomy" id="1577474"/>
    <lineage>
        <taxon>Bacteria</taxon>
        <taxon>Bacillati</taxon>
        <taxon>Actinomycetota</taxon>
        <taxon>Actinomycetes</taxon>
        <taxon>Propionibacteriales</taxon>
        <taxon>Propionibacteriaceae</taxon>
        <taxon>Raineyella</taxon>
    </lineage>
</organism>